<sequence length="130" mass="14339">MTAGAARLGSRNRAACLRLARQVEMLHALRRACQLIRSFQRRGYLPTSSGASWRRATPASSPRCKDCMQRFSIPSTGEGEASMELSRCWSMHVGLPGRVRPARNGPERGGDLAEQSRALTTYELAEQSFA</sequence>
<gene>
    <name evidence="1" type="ORF">EJB05_40067</name>
</gene>
<evidence type="ECO:0000313" key="2">
    <source>
        <dbReference type="Proteomes" id="UP000324897"/>
    </source>
</evidence>
<dbReference type="AlphaFoldDB" id="A0A5J9TYN9"/>
<organism evidence="1 2">
    <name type="scientific">Eragrostis curvula</name>
    <name type="common">weeping love grass</name>
    <dbReference type="NCBI Taxonomy" id="38414"/>
    <lineage>
        <taxon>Eukaryota</taxon>
        <taxon>Viridiplantae</taxon>
        <taxon>Streptophyta</taxon>
        <taxon>Embryophyta</taxon>
        <taxon>Tracheophyta</taxon>
        <taxon>Spermatophyta</taxon>
        <taxon>Magnoliopsida</taxon>
        <taxon>Liliopsida</taxon>
        <taxon>Poales</taxon>
        <taxon>Poaceae</taxon>
        <taxon>PACMAD clade</taxon>
        <taxon>Chloridoideae</taxon>
        <taxon>Eragrostideae</taxon>
        <taxon>Eragrostidinae</taxon>
        <taxon>Eragrostis</taxon>
    </lineage>
</organism>
<accession>A0A5J9TYN9</accession>
<dbReference type="Proteomes" id="UP000324897">
    <property type="component" value="Unassembled WGS sequence"/>
</dbReference>
<comment type="caution">
    <text evidence="1">The sequence shown here is derived from an EMBL/GenBank/DDBJ whole genome shotgun (WGS) entry which is preliminary data.</text>
</comment>
<dbReference type="Gramene" id="TVU16499">
    <property type="protein sequence ID" value="TVU16499"/>
    <property type="gene ID" value="EJB05_40067"/>
</dbReference>
<feature type="non-terminal residue" evidence="1">
    <location>
        <position position="1"/>
    </location>
</feature>
<reference evidence="1 2" key="1">
    <citation type="journal article" date="2019" name="Sci. Rep.">
        <title>A high-quality genome of Eragrostis curvula grass provides insights into Poaceae evolution and supports new strategies to enhance forage quality.</title>
        <authorList>
            <person name="Carballo J."/>
            <person name="Santos B.A.C.M."/>
            <person name="Zappacosta D."/>
            <person name="Garbus I."/>
            <person name="Selva J.P."/>
            <person name="Gallo C.A."/>
            <person name="Diaz A."/>
            <person name="Albertini E."/>
            <person name="Caccamo M."/>
            <person name="Echenique V."/>
        </authorList>
    </citation>
    <scope>NUCLEOTIDE SEQUENCE [LARGE SCALE GENOMIC DNA]</scope>
    <source>
        <strain evidence="2">cv. Victoria</strain>
        <tissue evidence="1">Leaf</tissue>
    </source>
</reference>
<evidence type="ECO:0000313" key="1">
    <source>
        <dbReference type="EMBL" id="TVU16499.1"/>
    </source>
</evidence>
<protein>
    <submittedName>
        <fullName evidence="1">Uncharacterized protein</fullName>
    </submittedName>
</protein>
<dbReference type="EMBL" id="RWGY01000031">
    <property type="protein sequence ID" value="TVU16499.1"/>
    <property type="molecule type" value="Genomic_DNA"/>
</dbReference>
<keyword evidence="2" id="KW-1185">Reference proteome</keyword>
<proteinExistence type="predicted"/>
<name>A0A5J9TYN9_9POAL</name>